<keyword evidence="1" id="KW-0812">Transmembrane</keyword>
<dbReference type="Proteomes" id="UP000274429">
    <property type="component" value="Unassembled WGS sequence"/>
</dbReference>
<proteinExistence type="predicted"/>
<dbReference type="WBParaSite" id="TTAC_0000618201-mRNA-1">
    <property type="protein sequence ID" value="TTAC_0000618201-mRNA-1"/>
    <property type="gene ID" value="TTAC_0000618201"/>
</dbReference>
<evidence type="ECO:0000313" key="2">
    <source>
        <dbReference type="EMBL" id="VDM30330.1"/>
    </source>
</evidence>
<dbReference type="AlphaFoldDB" id="A0A0R3WZG3"/>
<gene>
    <name evidence="2" type="ORF">TTAC_LOCUS6167</name>
</gene>
<protein>
    <submittedName>
        <fullName evidence="4">Transcriptional regulator</fullName>
    </submittedName>
</protein>
<evidence type="ECO:0000313" key="3">
    <source>
        <dbReference type="Proteomes" id="UP000274429"/>
    </source>
</evidence>
<feature type="transmembrane region" description="Helical" evidence="1">
    <location>
        <begin position="61"/>
        <end position="82"/>
    </location>
</feature>
<keyword evidence="1" id="KW-1133">Transmembrane helix</keyword>
<keyword evidence="3" id="KW-1185">Reference proteome</keyword>
<reference evidence="2 3" key="2">
    <citation type="submission" date="2018-11" db="EMBL/GenBank/DDBJ databases">
        <authorList>
            <consortium name="Pathogen Informatics"/>
        </authorList>
    </citation>
    <scope>NUCLEOTIDE SEQUENCE [LARGE SCALE GENOMIC DNA]</scope>
</reference>
<reference evidence="4" key="1">
    <citation type="submission" date="2017-02" db="UniProtKB">
        <authorList>
            <consortium name="WormBaseParasite"/>
        </authorList>
    </citation>
    <scope>IDENTIFICATION</scope>
</reference>
<evidence type="ECO:0000256" key="1">
    <source>
        <dbReference type="SAM" id="Phobius"/>
    </source>
</evidence>
<dbReference type="OrthoDB" id="10527573at2759"/>
<accession>A0A0R3WZG3</accession>
<keyword evidence="1" id="KW-0472">Membrane</keyword>
<name>A0A0R3WZG3_HYDTA</name>
<feature type="transmembrane region" description="Helical" evidence="1">
    <location>
        <begin position="33"/>
        <end position="54"/>
    </location>
</feature>
<evidence type="ECO:0000313" key="4">
    <source>
        <dbReference type="WBParaSite" id="TTAC_0000618201-mRNA-1"/>
    </source>
</evidence>
<organism evidence="4">
    <name type="scientific">Hydatigena taeniaeformis</name>
    <name type="common">Feline tapeworm</name>
    <name type="synonym">Taenia taeniaeformis</name>
    <dbReference type="NCBI Taxonomy" id="6205"/>
    <lineage>
        <taxon>Eukaryota</taxon>
        <taxon>Metazoa</taxon>
        <taxon>Spiralia</taxon>
        <taxon>Lophotrochozoa</taxon>
        <taxon>Platyhelminthes</taxon>
        <taxon>Cestoda</taxon>
        <taxon>Eucestoda</taxon>
        <taxon>Cyclophyllidea</taxon>
        <taxon>Taeniidae</taxon>
        <taxon>Hydatigera</taxon>
    </lineage>
</organism>
<sequence length="85" mass="9242">MQSIGVTFVAISFLLVLLKLSSRVELGWLHKILSILLGIAAGILIFAATTDLIYHTSFHYVLTYTGTILAGVTVVSTEVSLFKML</sequence>
<dbReference type="EMBL" id="UYWX01020294">
    <property type="protein sequence ID" value="VDM30330.1"/>
    <property type="molecule type" value="Genomic_DNA"/>
</dbReference>